<keyword evidence="1" id="KW-0732">Signal</keyword>
<protein>
    <submittedName>
        <fullName evidence="2">Uncharacterized protein</fullName>
    </submittedName>
</protein>
<keyword evidence="3" id="KW-1185">Reference proteome</keyword>
<feature type="chain" id="PRO_5032548105" evidence="1">
    <location>
        <begin position="21"/>
        <end position="126"/>
    </location>
</feature>
<dbReference type="Proteomes" id="UP000501812">
    <property type="component" value="Chromosome"/>
</dbReference>
<proteinExistence type="predicted"/>
<reference evidence="2 3" key="1">
    <citation type="submission" date="2020-04" db="EMBL/GenBank/DDBJ databases">
        <title>Luteolibacter sp. G-1-1-1 isolated from soil.</title>
        <authorList>
            <person name="Dahal R.H."/>
        </authorList>
    </citation>
    <scope>NUCLEOTIDE SEQUENCE [LARGE SCALE GENOMIC DNA]</scope>
    <source>
        <strain evidence="2 3">G-1-1-1</strain>
    </source>
</reference>
<dbReference type="AlphaFoldDB" id="A0A858RF36"/>
<accession>A0A858RF36</accession>
<organism evidence="2 3">
    <name type="scientific">Luteolibacter luteus</name>
    <dbReference type="NCBI Taxonomy" id="2728835"/>
    <lineage>
        <taxon>Bacteria</taxon>
        <taxon>Pseudomonadati</taxon>
        <taxon>Verrucomicrobiota</taxon>
        <taxon>Verrucomicrobiia</taxon>
        <taxon>Verrucomicrobiales</taxon>
        <taxon>Verrucomicrobiaceae</taxon>
        <taxon>Luteolibacter</taxon>
    </lineage>
</organism>
<dbReference type="KEGG" id="luo:HHL09_02860"/>
<dbReference type="RefSeq" id="WP_169452984.1">
    <property type="nucleotide sequence ID" value="NZ_CP051774.1"/>
</dbReference>
<name>A0A858RF36_9BACT</name>
<dbReference type="EMBL" id="CP051774">
    <property type="protein sequence ID" value="QJE94763.1"/>
    <property type="molecule type" value="Genomic_DNA"/>
</dbReference>
<sequence length="126" mass="14078">MHSLRSLLGAAVLAAGTCFAAEPSHDLDPQAAVKLIDLLVAGHQSRVEIALIVDGTGKAGPFEATHVRRVVAVHPVWEDGRTVRRMRIYDFYWNETYGWFTWEKREERGGDAVYIWSELKGAIIVS</sequence>
<evidence type="ECO:0000313" key="2">
    <source>
        <dbReference type="EMBL" id="QJE94763.1"/>
    </source>
</evidence>
<evidence type="ECO:0000256" key="1">
    <source>
        <dbReference type="SAM" id="SignalP"/>
    </source>
</evidence>
<gene>
    <name evidence="2" type="ORF">HHL09_02860</name>
</gene>
<evidence type="ECO:0000313" key="3">
    <source>
        <dbReference type="Proteomes" id="UP000501812"/>
    </source>
</evidence>
<feature type="signal peptide" evidence="1">
    <location>
        <begin position="1"/>
        <end position="20"/>
    </location>
</feature>